<dbReference type="PANTHER" id="PTHR36156:SF2">
    <property type="entry name" value="CUPIN TYPE-2 DOMAIN-CONTAINING PROTEIN"/>
    <property type="match status" value="1"/>
</dbReference>
<dbReference type="RefSeq" id="WP_107297044.1">
    <property type="nucleotide sequence ID" value="NZ_PYMB01000001.1"/>
</dbReference>
<dbReference type="InterPro" id="IPR011051">
    <property type="entry name" value="RmlC_Cupin_sf"/>
</dbReference>
<feature type="domain" description="Cupin type-2" evidence="2">
    <location>
        <begin position="61"/>
        <end position="128"/>
    </location>
</feature>
<gene>
    <name evidence="3" type="ORF">C9J01_05340</name>
</gene>
<keyword evidence="1" id="KW-0732">Signal</keyword>
<dbReference type="InterPro" id="IPR013096">
    <property type="entry name" value="Cupin_2"/>
</dbReference>
<feature type="chain" id="PRO_5015538497" evidence="1">
    <location>
        <begin position="29"/>
        <end position="141"/>
    </location>
</feature>
<evidence type="ECO:0000259" key="2">
    <source>
        <dbReference type="Pfam" id="PF07883"/>
    </source>
</evidence>
<dbReference type="EMBL" id="PYMB01000001">
    <property type="protein sequence ID" value="PSW16423.1"/>
    <property type="molecule type" value="Genomic_DNA"/>
</dbReference>
<feature type="signal peptide" evidence="1">
    <location>
        <begin position="1"/>
        <end position="28"/>
    </location>
</feature>
<dbReference type="InterPro" id="IPR014710">
    <property type="entry name" value="RmlC-like_jellyroll"/>
</dbReference>
<organism evidence="3 4">
    <name type="scientific">Photobacterium rosenbergii</name>
    <dbReference type="NCBI Taxonomy" id="294936"/>
    <lineage>
        <taxon>Bacteria</taxon>
        <taxon>Pseudomonadati</taxon>
        <taxon>Pseudomonadota</taxon>
        <taxon>Gammaproteobacteria</taxon>
        <taxon>Vibrionales</taxon>
        <taxon>Vibrionaceae</taxon>
        <taxon>Photobacterium</taxon>
    </lineage>
</organism>
<evidence type="ECO:0000313" key="3">
    <source>
        <dbReference type="EMBL" id="PSW16423.1"/>
    </source>
</evidence>
<name>A0A2T3NLS0_9GAMM</name>
<dbReference type="AlphaFoldDB" id="A0A2T3NLS0"/>
<dbReference type="InterPro" id="IPR047142">
    <property type="entry name" value="OryJ/VirC-like"/>
</dbReference>
<proteinExistence type="predicted"/>
<comment type="caution">
    <text evidence="3">The sequence shown here is derived from an EMBL/GenBank/DDBJ whole genome shotgun (WGS) entry which is preliminary data.</text>
</comment>
<accession>A0A2T3NLS0</accession>
<dbReference type="OrthoDB" id="287220at2"/>
<sequence>MNIRTTFPKALLALLTLKLLLSSFSLSAATSKDLIKTTSSWNGEPLPSIQLQQPEITIKEIIVEPGEKLPWHQHPVINTGILLSGQLTVHTQDKKVTLNAGEVLVEVMNTSHYGENTGDEPAKVIVFYIAEKDSKVTILDQ</sequence>
<protein>
    <submittedName>
        <fullName evidence="3">Cupin domain-containing protein</fullName>
    </submittedName>
</protein>
<dbReference type="Pfam" id="PF07883">
    <property type="entry name" value="Cupin_2"/>
    <property type="match status" value="1"/>
</dbReference>
<dbReference type="Proteomes" id="UP000241346">
    <property type="component" value="Unassembled WGS sequence"/>
</dbReference>
<dbReference type="Gene3D" id="2.60.120.10">
    <property type="entry name" value="Jelly Rolls"/>
    <property type="match status" value="1"/>
</dbReference>
<dbReference type="SUPFAM" id="SSF51182">
    <property type="entry name" value="RmlC-like cupins"/>
    <property type="match status" value="1"/>
</dbReference>
<evidence type="ECO:0000256" key="1">
    <source>
        <dbReference type="SAM" id="SignalP"/>
    </source>
</evidence>
<evidence type="ECO:0000313" key="4">
    <source>
        <dbReference type="Proteomes" id="UP000241346"/>
    </source>
</evidence>
<dbReference type="CDD" id="cd02236">
    <property type="entry name" value="cupin_CV2614-like"/>
    <property type="match status" value="1"/>
</dbReference>
<reference evidence="3 4" key="1">
    <citation type="submission" date="2018-03" db="EMBL/GenBank/DDBJ databases">
        <title>Whole genome sequencing of Histamine producing bacteria.</title>
        <authorList>
            <person name="Butler K."/>
        </authorList>
    </citation>
    <scope>NUCLEOTIDE SEQUENCE [LARGE SCALE GENOMIC DNA]</scope>
    <source>
        <strain evidence="3 4">DSM 19138</strain>
    </source>
</reference>
<dbReference type="PANTHER" id="PTHR36156">
    <property type="entry name" value="SLR2101 PROTEIN"/>
    <property type="match status" value="1"/>
</dbReference>